<name>A0ABT6W471_9ACTN</name>
<dbReference type="InterPro" id="IPR041347">
    <property type="entry name" value="MftR_C"/>
</dbReference>
<dbReference type="RefSeq" id="WP_271323938.1">
    <property type="nucleotide sequence ID" value="NZ_JAAGKO020000038.1"/>
</dbReference>
<dbReference type="PRINTS" id="PR00455">
    <property type="entry name" value="HTHTETR"/>
</dbReference>
<dbReference type="InterPro" id="IPR001647">
    <property type="entry name" value="HTH_TetR"/>
</dbReference>
<keyword evidence="1 2" id="KW-0238">DNA-binding</keyword>
<dbReference type="Pfam" id="PF00440">
    <property type="entry name" value="TetR_N"/>
    <property type="match status" value="1"/>
</dbReference>
<comment type="caution">
    <text evidence="4">The sequence shown here is derived from an EMBL/GenBank/DDBJ whole genome shotgun (WGS) entry which is preliminary data.</text>
</comment>
<evidence type="ECO:0000313" key="5">
    <source>
        <dbReference type="Proteomes" id="UP001156398"/>
    </source>
</evidence>
<dbReference type="Gene3D" id="1.10.10.60">
    <property type="entry name" value="Homeodomain-like"/>
    <property type="match status" value="1"/>
</dbReference>
<gene>
    <name evidence="4" type="ORF">POF43_022965</name>
</gene>
<evidence type="ECO:0000256" key="1">
    <source>
        <dbReference type="ARBA" id="ARBA00023125"/>
    </source>
</evidence>
<protein>
    <submittedName>
        <fullName evidence="4">TetR/AcrR family transcriptional regulator</fullName>
    </submittedName>
</protein>
<reference evidence="4 5" key="1">
    <citation type="submission" date="2023-05" db="EMBL/GenBank/DDBJ databases">
        <title>Streptantibioticus silvisoli sp. nov., acidotolerant actinomycetes 1 from pine litter.</title>
        <authorList>
            <person name="Swiecimska M."/>
            <person name="Golinska P."/>
            <person name="Sangal V."/>
            <person name="Wachnowicz B."/>
            <person name="Goodfellow M."/>
        </authorList>
    </citation>
    <scope>NUCLEOTIDE SEQUENCE [LARGE SCALE GENOMIC DNA]</scope>
    <source>
        <strain evidence="4 5">SL54</strain>
    </source>
</reference>
<organism evidence="4 5">
    <name type="scientific">Streptantibioticus silvisoli</name>
    <dbReference type="NCBI Taxonomy" id="2705255"/>
    <lineage>
        <taxon>Bacteria</taxon>
        <taxon>Bacillati</taxon>
        <taxon>Actinomycetota</taxon>
        <taxon>Actinomycetes</taxon>
        <taxon>Kitasatosporales</taxon>
        <taxon>Streptomycetaceae</taxon>
        <taxon>Streptantibioticus</taxon>
    </lineage>
</organism>
<dbReference type="EMBL" id="JAAGKO020000038">
    <property type="protein sequence ID" value="MDI5965550.1"/>
    <property type="molecule type" value="Genomic_DNA"/>
</dbReference>
<feature type="domain" description="HTH tetR-type" evidence="3">
    <location>
        <begin position="4"/>
        <end position="64"/>
    </location>
</feature>
<dbReference type="Pfam" id="PF17754">
    <property type="entry name" value="TetR_C_14"/>
    <property type="match status" value="1"/>
</dbReference>
<evidence type="ECO:0000313" key="4">
    <source>
        <dbReference type="EMBL" id="MDI5965550.1"/>
    </source>
</evidence>
<dbReference type="SUPFAM" id="SSF46689">
    <property type="entry name" value="Homeodomain-like"/>
    <property type="match status" value="1"/>
</dbReference>
<sequence>MTKQTARERLARAAFELFDERGYEQTTVDDIADRAGVGRTTFFRHYRSKEEVIFPDHDRLLARIDGRLTTSSSGTALVAVSDAVRLVLLHYLEEGDLARRRYALTSKVPALRDREIASVARYQRLFREFIAGWMGDSGASSLRAELMSAAVVAAHNHVLRRWLRGDSADPVAEVDAAMRDVIGLFPVADPAASPAAPGTTVVAFSTGKGLDALLPELRRLLEGDG</sequence>
<dbReference type="PANTHER" id="PTHR30055">
    <property type="entry name" value="HTH-TYPE TRANSCRIPTIONAL REGULATOR RUTR"/>
    <property type="match status" value="1"/>
</dbReference>
<dbReference type="PROSITE" id="PS50977">
    <property type="entry name" value="HTH_TETR_2"/>
    <property type="match status" value="1"/>
</dbReference>
<dbReference type="PANTHER" id="PTHR30055:SF226">
    <property type="entry name" value="HTH-TYPE TRANSCRIPTIONAL REGULATOR PKSA"/>
    <property type="match status" value="1"/>
</dbReference>
<dbReference type="InterPro" id="IPR009057">
    <property type="entry name" value="Homeodomain-like_sf"/>
</dbReference>
<dbReference type="Gene3D" id="1.10.357.10">
    <property type="entry name" value="Tetracycline Repressor, domain 2"/>
    <property type="match status" value="1"/>
</dbReference>
<keyword evidence="5" id="KW-1185">Reference proteome</keyword>
<dbReference type="InterPro" id="IPR050109">
    <property type="entry name" value="HTH-type_TetR-like_transc_reg"/>
</dbReference>
<dbReference type="Proteomes" id="UP001156398">
    <property type="component" value="Unassembled WGS sequence"/>
</dbReference>
<evidence type="ECO:0000259" key="3">
    <source>
        <dbReference type="PROSITE" id="PS50977"/>
    </source>
</evidence>
<feature type="DNA-binding region" description="H-T-H motif" evidence="2">
    <location>
        <begin position="27"/>
        <end position="46"/>
    </location>
</feature>
<evidence type="ECO:0000256" key="2">
    <source>
        <dbReference type="PROSITE-ProRule" id="PRU00335"/>
    </source>
</evidence>
<accession>A0ABT6W471</accession>
<proteinExistence type="predicted"/>